<dbReference type="Gene3D" id="3.90.79.10">
    <property type="entry name" value="Nucleoside Triphosphate Pyrophosphohydrolase"/>
    <property type="match status" value="1"/>
</dbReference>
<gene>
    <name evidence="2" type="ORF">V757_12765</name>
</gene>
<dbReference type="RefSeq" id="WP_023953520.1">
    <property type="nucleotide sequence ID" value="NZ_AYSV01000146.1"/>
</dbReference>
<keyword evidence="2" id="KW-0378">Hydrolase</keyword>
<dbReference type="InterPro" id="IPR000086">
    <property type="entry name" value="NUDIX_hydrolase_dom"/>
</dbReference>
<protein>
    <submittedName>
        <fullName evidence="2">NUDIX hydrolase</fullName>
    </submittedName>
</protein>
<dbReference type="InterPro" id="IPR031804">
    <property type="entry name" value="DUF4743"/>
</dbReference>
<evidence type="ECO:0000313" key="3">
    <source>
        <dbReference type="Proteomes" id="UP000018766"/>
    </source>
</evidence>
<dbReference type="GO" id="GO:0016787">
    <property type="term" value="F:hydrolase activity"/>
    <property type="evidence" value="ECO:0007669"/>
    <property type="project" value="UniProtKB-KW"/>
</dbReference>
<dbReference type="Proteomes" id="UP000018766">
    <property type="component" value="Unassembled WGS sequence"/>
</dbReference>
<name>V8FSH4_9BURK</name>
<feature type="domain" description="Nudix hydrolase" evidence="1">
    <location>
        <begin position="117"/>
        <end position="256"/>
    </location>
</feature>
<dbReference type="EMBL" id="AYSV01000146">
    <property type="protein sequence ID" value="ETD66352.1"/>
    <property type="molecule type" value="Genomic_DNA"/>
</dbReference>
<accession>V8FSH4</accession>
<dbReference type="SUPFAM" id="SSF55811">
    <property type="entry name" value="Nudix"/>
    <property type="match status" value="1"/>
</dbReference>
<dbReference type="InterPro" id="IPR015797">
    <property type="entry name" value="NUDIX_hydrolase-like_dom_sf"/>
</dbReference>
<keyword evidence="3" id="KW-1185">Reference proteome</keyword>
<dbReference type="PROSITE" id="PS51462">
    <property type="entry name" value="NUDIX"/>
    <property type="match status" value="1"/>
</dbReference>
<dbReference type="OrthoDB" id="5621792at2"/>
<dbReference type="AlphaFoldDB" id="V8FSH4"/>
<organism evidence="2 3">
    <name type="scientific">Pelistega indica</name>
    <dbReference type="NCBI Taxonomy" id="1414851"/>
    <lineage>
        <taxon>Bacteria</taxon>
        <taxon>Pseudomonadati</taxon>
        <taxon>Pseudomonadota</taxon>
        <taxon>Betaproteobacteria</taxon>
        <taxon>Burkholderiales</taxon>
        <taxon>Alcaligenaceae</taxon>
        <taxon>Pelistega</taxon>
    </lineage>
</organism>
<evidence type="ECO:0000259" key="1">
    <source>
        <dbReference type="PROSITE" id="PS51462"/>
    </source>
</evidence>
<dbReference type="Gene3D" id="3.30.750.160">
    <property type="match status" value="1"/>
</dbReference>
<dbReference type="Pfam" id="PF00293">
    <property type="entry name" value="NUDIX"/>
    <property type="match status" value="1"/>
</dbReference>
<reference evidence="2 3" key="1">
    <citation type="submission" date="2013-11" db="EMBL/GenBank/DDBJ databases">
        <title>Genomic analysis of Pelistega sp. HM-7.</title>
        <authorList>
            <person name="Kumbhare S.V."/>
            <person name="Shetty S.A."/>
            <person name="Sharma O."/>
            <person name="Dhotre D.P."/>
        </authorList>
    </citation>
    <scope>NUCLEOTIDE SEQUENCE [LARGE SCALE GENOMIC DNA]</scope>
    <source>
        <strain evidence="2 3">HM-7</strain>
    </source>
</reference>
<dbReference type="CDD" id="cd03676">
    <property type="entry name" value="NUDIX_Tnr3_like"/>
    <property type="match status" value="1"/>
</dbReference>
<evidence type="ECO:0000313" key="2">
    <source>
        <dbReference type="EMBL" id="ETD66352.1"/>
    </source>
</evidence>
<comment type="caution">
    <text evidence="2">The sequence shown here is derived from an EMBL/GenBank/DDBJ whole genome shotgun (WGS) entry which is preliminary data.</text>
</comment>
<proteinExistence type="predicted"/>
<dbReference type="Pfam" id="PF15916">
    <property type="entry name" value="DUF4743"/>
    <property type="match status" value="1"/>
</dbReference>
<sequence length="268" mass="30555">MTLSLDNLKLRLENTIHIQPIVGSLPLYVNKVLTGIIHPNALKAIAHYQGFNVQTDSVHLDLTSHDFQGRTDFFNQLAHHLLEQSCLHFWRDEQVVVWREQSAFAHIERTATRPLGLLTQAIHMNAWTPEGKIFLSLRSPTKQTDPNKWDTLSGGLLNAHDTLESGLIRETFEEAGLRESQLTLRTDIRSIDTVRRPLPEGYQVEEILTSDCILEPHIHPQNQDGEVSEIRIFSIDEVIQLMCNDQVTAEAMVVLINSIENNIFKTIR</sequence>